<evidence type="ECO:0000313" key="9">
    <source>
        <dbReference type="Proteomes" id="UP000825935"/>
    </source>
</evidence>
<accession>A0A8T2QS20</accession>
<dbReference type="PROSITE" id="PS50011">
    <property type="entry name" value="PROTEIN_KINASE_DOM"/>
    <property type="match status" value="1"/>
</dbReference>
<keyword evidence="9" id="KW-1185">Reference proteome</keyword>
<dbReference type="SMART" id="SM00220">
    <property type="entry name" value="S_TKc"/>
    <property type="match status" value="1"/>
</dbReference>
<evidence type="ECO:0000256" key="6">
    <source>
        <dbReference type="RuleBase" id="RU000304"/>
    </source>
</evidence>
<evidence type="ECO:0000256" key="2">
    <source>
        <dbReference type="ARBA" id="ARBA00022741"/>
    </source>
</evidence>
<organism evidence="8 9">
    <name type="scientific">Ceratopteris richardii</name>
    <name type="common">Triangle waterfern</name>
    <dbReference type="NCBI Taxonomy" id="49495"/>
    <lineage>
        <taxon>Eukaryota</taxon>
        <taxon>Viridiplantae</taxon>
        <taxon>Streptophyta</taxon>
        <taxon>Embryophyta</taxon>
        <taxon>Tracheophyta</taxon>
        <taxon>Polypodiopsida</taxon>
        <taxon>Polypodiidae</taxon>
        <taxon>Polypodiales</taxon>
        <taxon>Pteridineae</taxon>
        <taxon>Pteridaceae</taxon>
        <taxon>Parkerioideae</taxon>
        <taxon>Ceratopteris</taxon>
    </lineage>
</organism>
<dbReference type="AlphaFoldDB" id="A0A8T2QS20"/>
<keyword evidence="2 5" id="KW-0547">Nucleotide-binding</keyword>
<dbReference type="InterPro" id="IPR000719">
    <property type="entry name" value="Prot_kinase_dom"/>
</dbReference>
<proteinExistence type="inferred from homology"/>
<keyword evidence="4 5" id="KW-0067">ATP-binding</keyword>
<evidence type="ECO:0000259" key="7">
    <source>
        <dbReference type="PROSITE" id="PS50011"/>
    </source>
</evidence>
<dbReference type="GO" id="GO:0004674">
    <property type="term" value="F:protein serine/threonine kinase activity"/>
    <property type="evidence" value="ECO:0007669"/>
    <property type="project" value="UniProtKB-KW"/>
</dbReference>
<dbReference type="PANTHER" id="PTHR46146">
    <property type="entry name" value="SERINE/THREONINE-PROTEIN KINASE-LIKE PROTEIN CCR4"/>
    <property type="match status" value="1"/>
</dbReference>
<feature type="binding site" evidence="5">
    <location>
        <position position="68"/>
    </location>
    <ligand>
        <name>ATP</name>
        <dbReference type="ChEBI" id="CHEBI:30616"/>
    </ligand>
</feature>
<keyword evidence="3" id="KW-0418">Kinase</keyword>
<evidence type="ECO:0000256" key="5">
    <source>
        <dbReference type="PROSITE-ProRule" id="PRU10141"/>
    </source>
</evidence>
<protein>
    <recommendedName>
        <fullName evidence="7">Protein kinase domain-containing protein</fullName>
    </recommendedName>
</protein>
<keyword evidence="1" id="KW-0808">Transferase</keyword>
<dbReference type="InterPro" id="IPR011009">
    <property type="entry name" value="Kinase-like_dom_sf"/>
</dbReference>
<dbReference type="Gene3D" id="3.30.200.20">
    <property type="entry name" value="Phosphorylase Kinase, domain 1"/>
    <property type="match status" value="1"/>
</dbReference>
<feature type="domain" description="Protein kinase" evidence="7">
    <location>
        <begin position="40"/>
        <end position="309"/>
    </location>
</feature>
<evidence type="ECO:0000313" key="8">
    <source>
        <dbReference type="EMBL" id="KAH7286133.1"/>
    </source>
</evidence>
<dbReference type="OrthoDB" id="4062651at2759"/>
<evidence type="ECO:0000256" key="3">
    <source>
        <dbReference type="ARBA" id="ARBA00022777"/>
    </source>
</evidence>
<sequence>MGYLSCKLRSVVVESQGKEKQTSPIQIFAYEDLKTATKGFAADMLLGKGSHGCVYKAVLRSGMQVAVKRPSYGRRMLEDEAAFDNEIRILSKLNNPRFVRLLGFSQEPGKEKLLVVELMHNGNLHDLLHETPQPISWSKRVHVAIQIAKALRDIHSISPPLIHRDIKSSNILVDNQWNAKLGDFGLALCCHESSTSTPPAGTLGYLDPEYITPDMLSTKNDVFSYGILLLEIMSGRQAIDMNHNPPSIVEWSIPLIKSGDVLAVCDPRLAPPKCIASLKQMALLAAKCVRDRSSRRPEMTDVVEQLQEISRKIEGSSMWNGIVYKMRRTYRSKQQVGWTEDCKAPSLWHRRPHKKGIQRNLKVYDEDRTLQQDRKPSDSRKSCKTSLLKSNQPERINGSLQNSVSCLEPSGKGRLSELFREVTLTSVTSNQASTISPPMLLIQCHKAVQQVASKSG</sequence>
<dbReference type="EMBL" id="CM035438">
    <property type="protein sequence ID" value="KAH7286133.1"/>
    <property type="molecule type" value="Genomic_DNA"/>
</dbReference>
<name>A0A8T2QS20_CERRI</name>
<dbReference type="OMA" id="THIVEWA"/>
<dbReference type="PROSITE" id="PS00107">
    <property type="entry name" value="PROTEIN_KINASE_ATP"/>
    <property type="match status" value="1"/>
</dbReference>
<dbReference type="PANTHER" id="PTHR46146:SF23">
    <property type="entry name" value="PROTEIN KINASE DOMAIN-CONTAINING PROTEIN"/>
    <property type="match status" value="1"/>
</dbReference>
<gene>
    <name evidence="8" type="ORF">KP509_33G059800</name>
</gene>
<keyword evidence="6" id="KW-0723">Serine/threonine-protein kinase</keyword>
<dbReference type="Gene3D" id="1.10.510.10">
    <property type="entry name" value="Transferase(Phosphotransferase) domain 1"/>
    <property type="match status" value="1"/>
</dbReference>
<reference evidence="8" key="1">
    <citation type="submission" date="2021-08" db="EMBL/GenBank/DDBJ databases">
        <title>WGS assembly of Ceratopteris richardii.</title>
        <authorList>
            <person name="Marchant D.B."/>
            <person name="Chen G."/>
            <person name="Jenkins J."/>
            <person name="Shu S."/>
            <person name="Leebens-Mack J."/>
            <person name="Grimwood J."/>
            <person name="Schmutz J."/>
            <person name="Soltis P."/>
            <person name="Soltis D."/>
            <person name="Chen Z.-H."/>
        </authorList>
    </citation>
    <scope>NUCLEOTIDE SEQUENCE</scope>
    <source>
        <strain evidence="8">Whitten #5841</strain>
        <tissue evidence="8">Leaf</tissue>
    </source>
</reference>
<dbReference type="InterPro" id="IPR008271">
    <property type="entry name" value="Ser/Thr_kinase_AS"/>
</dbReference>
<dbReference type="SUPFAM" id="SSF56112">
    <property type="entry name" value="Protein kinase-like (PK-like)"/>
    <property type="match status" value="1"/>
</dbReference>
<evidence type="ECO:0000256" key="1">
    <source>
        <dbReference type="ARBA" id="ARBA00022679"/>
    </source>
</evidence>
<dbReference type="Pfam" id="PF00069">
    <property type="entry name" value="Pkinase"/>
    <property type="match status" value="1"/>
</dbReference>
<evidence type="ECO:0000256" key="4">
    <source>
        <dbReference type="ARBA" id="ARBA00022840"/>
    </source>
</evidence>
<comment type="similarity">
    <text evidence="6">Belongs to the protein kinase superfamily.</text>
</comment>
<dbReference type="InterPro" id="IPR017441">
    <property type="entry name" value="Protein_kinase_ATP_BS"/>
</dbReference>
<dbReference type="GO" id="GO:0005524">
    <property type="term" value="F:ATP binding"/>
    <property type="evidence" value="ECO:0007669"/>
    <property type="project" value="UniProtKB-UniRule"/>
</dbReference>
<dbReference type="Proteomes" id="UP000825935">
    <property type="component" value="Chromosome 33"/>
</dbReference>
<comment type="caution">
    <text evidence="8">The sequence shown here is derived from an EMBL/GenBank/DDBJ whole genome shotgun (WGS) entry which is preliminary data.</text>
</comment>
<dbReference type="PROSITE" id="PS00108">
    <property type="entry name" value="PROTEIN_KINASE_ST"/>
    <property type="match status" value="1"/>
</dbReference>